<protein>
    <submittedName>
        <fullName evidence="1">Uncharacterized protein</fullName>
    </submittedName>
</protein>
<evidence type="ECO:0000313" key="1">
    <source>
        <dbReference type="EMBL" id="EFI28766.1"/>
    </source>
</evidence>
<proteinExistence type="predicted"/>
<dbReference type="GeneID" id="6016398"/>
<dbReference type="InParanoid" id="D6RK99"/>
<comment type="caution">
    <text evidence="1">The sequence shown here is derived from an EMBL/GenBank/DDBJ whole genome shotgun (WGS) entry which is preliminary data.</text>
</comment>
<evidence type="ECO:0000313" key="2">
    <source>
        <dbReference type="Proteomes" id="UP000001861"/>
    </source>
</evidence>
<dbReference type="EMBL" id="AACS02000001">
    <property type="protein sequence ID" value="EFI28766.1"/>
    <property type="molecule type" value="Genomic_DNA"/>
</dbReference>
<dbReference type="KEGG" id="cci:CC1G_13791"/>
<dbReference type="HOGENOM" id="CLU_2454656_0_0_1"/>
<sequence>MIRVRSQLLCCERLLASSIHDYFVVAISHRHFGLATANNHLSTISVLAATIYYQRSLSWPPSTYANTPAATTYDWSVLSPTVLRYDANF</sequence>
<dbReference type="Proteomes" id="UP000001861">
    <property type="component" value="Unassembled WGS sequence"/>
</dbReference>
<name>D6RK99_COPC7</name>
<dbReference type="RefSeq" id="XP_002912260.1">
    <property type="nucleotide sequence ID" value="XM_002912214.1"/>
</dbReference>
<accession>D6RK99</accession>
<reference evidence="1 2" key="1">
    <citation type="journal article" date="2010" name="Proc. Natl. Acad. Sci. U.S.A.">
        <title>Insights into evolution of multicellular fungi from the assembled chromosomes of the mushroom Coprinopsis cinerea (Coprinus cinereus).</title>
        <authorList>
            <person name="Stajich J.E."/>
            <person name="Wilke S.K."/>
            <person name="Ahren D."/>
            <person name="Au C.H."/>
            <person name="Birren B.W."/>
            <person name="Borodovsky M."/>
            <person name="Burns C."/>
            <person name="Canback B."/>
            <person name="Casselton L.A."/>
            <person name="Cheng C.K."/>
            <person name="Deng J."/>
            <person name="Dietrich F.S."/>
            <person name="Fargo D.C."/>
            <person name="Farman M.L."/>
            <person name="Gathman A.C."/>
            <person name="Goldberg J."/>
            <person name="Guigo R."/>
            <person name="Hoegger P.J."/>
            <person name="Hooker J.B."/>
            <person name="Huggins A."/>
            <person name="James T.Y."/>
            <person name="Kamada T."/>
            <person name="Kilaru S."/>
            <person name="Kodira C."/>
            <person name="Kues U."/>
            <person name="Kupfer D."/>
            <person name="Kwan H.S."/>
            <person name="Lomsadze A."/>
            <person name="Li W."/>
            <person name="Lilly W.W."/>
            <person name="Ma L.J."/>
            <person name="Mackey A.J."/>
            <person name="Manning G."/>
            <person name="Martin F."/>
            <person name="Muraguchi H."/>
            <person name="Natvig D.O."/>
            <person name="Palmerini H."/>
            <person name="Ramesh M.A."/>
            <person name="Rehmeyer C.J."/>
            <person name="Roe B.A."/>
            <person name="Shenoy N."/>
            <person name="Stanke M."/>
            <person name="Ter-Hovhannisyan V."/>
            <person name="Tunlid A."/>
            <person name="Velagapudi R."/>
            <person name="Vision T.J."/>
            <person name="Zeng Q."/>
            <person name="Zolan M.E."/>
            <person name="Pukkila P.J."/>
        </authorList>
    </citation>
    <scope>NUCLEOTIDE SEQUENCE [LARGE SCALE GENOMIC DNA]</scope>
    <source>
        <strain evidence="2">Okayama-7 / 130 / ATCC MYA-4618 / FGSC 9003</strain>
    </source>
</reference>
<dbReference type="AlphaFoldDB" id="D6RK99"/>
<dbReference type="VEuPathDB" id="FungiDB:CC1G_13791"/>
<gene>
    <name evidence="1" type="ORF">CC1G_13791</name>
</gene>
<keyword evidence="2" id="KW-1185">Reference proteome</keyword>
<organism evidence="1 2">
    <name type="scientific">Coprinopsis cinerea (strain Okayama-7 / 130 / ATCC MYA-4618 / FGSC 9003)</name>
    <name type="common">Inky cap fungus</name>
    <name type="synonym">Hormographiella aspergillata</name>
    <dbReference type="NCBI Taxonomy" id="240176"/>
    <lineage>
        <taxon>Eukaryota</taxon>
        <taxon>Fungi</taxon>
        <taxon>Dikarya</taxon>
        <taxon>Basidiomycota</taxon>
        <taxon>Agaricomycotina</taxon>
        <taxon>Agaricomycetes</taxon>
        <taxon>Agaricomycetidae</taxon>
        <taxon>Agaricales</taxon>
        <taxon>Agaricineae</taxon>
        <taxon>Psathyrellaceae</taxon>
        <taxon>Coprinopsis</taxon>
    </lineage>
</organism>